<name>A0A4Y9S7I4_9BURK</name>
<keyword evidence="1" id="KW-0472">Membrane</keyword>
<comment type="caution">
    <text evidence="2">The sequence shown here is derived from an EMBL/GenBank/DDBJ whole genome shotgun (WGS) entry which is preliminary data.</text>
</comment>
<keyword evidence="1" id="KW-1133">Transmembrane helix</keyword>
<protein>
    <submittedName>
        <fullName evidence="2">CcoQ/FixQ family Cbb3-type cytochrome c oxidase assembly chaperone</fullName>
    </submittedName>
</protein>
<keyword evidence="3" id="KW-1185">Reference proteome</keyword>
<dbReference type="InterPro" id="IPR008621">
    <property type="entry name" value="Cbb3-typ_cyt_oxidase_comp"/>
</dbReference>
<organism evidence="2 3">
    <name type="scientific">Zemynaea arenosa</name>
    <dbReference type="NCBI Taxonomy" id="2561931"/>
    <lineage>
        <taxon>Bacteria</taxon>
        <taxon>Pseudomonadati</taxon>
        <taxon>Pseudomonadota</taxon>
        <taxon>Betaproteobacteria</taxon>
        <taxon>Burkholderiales</taxon>
        <taxon>Oxalobacteraceae</taxon>
        <taxon>Telluria group</taxon>
        <taxon>Zemynaea</taxon>
    </lineage>
</organism>
<keyword evidence="1" id="KW-0812">Transmembrane</keyword>
<dbReference type="Proteomes" id="UP000298438">
    <property type="component" value="Unassembled WGS sequence"/>
</dbReference>
<proteinExistence type="predicted"/>
<accession>A0A4Y9S7I4</accession>
<evidence type="ECO:0000313" key="2">
    <source>
        <dbReference type="EMBL" id="TFW17485.1"/>
    </source>
</evidence>
<evidence type="ECO:0000313" key="3">
    <source>
        <dbReference type="Proteomes" id="UP000298438"/>
    </source>
</evidence>
<evidence type="ECO:0000256" key="1">
    <source>
        <dbReference type="SAM" id="Phobius"/>
    </source>
</evidence>
<dbReference type="AlphaFoldDB" id="A0A4Y9S7I4"/>
<sequence>MEAFFDEASRLMTVVSMATFLGIVFWAWSARRRADFDHAAALPFADEDTPIATLSKEDRHV</sequence>
<gene>
    <name evidence="2" type="ORF">E4L96_14440</name>
</gene>
<dbReference type="Pfam" id="PF05545">
    <property type="entry name" value="FixQ"/>
    <property type="match status" value="1"/>
</dbReference>
<dbReference type="EMBL" id="SPVF01000182">
    <property type="protein sequence ID" value="TFW17485.1"/>
    <property type="molecule type" value="Genomic_DNA"/>
</dbReference>
<feature type="transmembrane region" description="Helical" evidence="1">
    <location>
        <begin position="12"/>
        <end position="28"/>
    </location>
</feature>
<dbReference type="RefSeq" id="WP_135207930.1">
    <property type="nucleotide sequence ID" value="NZ_SPVF01000182.1"/>
</dbReference>
<reference evidence="2 3" key="1">
    <citation type="submission" date="2019-03" db="EMBL/GenBank/DDBJ databases">
        <title>Draft Genome Sequence of Massilia arenosa sp. nov., a Novel Massilia Species Isolated from a Sandy-loam Maize Soil.</title>
        <authorList>
            <person name="Raths R."/>
            <person name="Peta V."/>
            <person name="Bucking H."/>
        </authorList>
    </citation>
    <scope>NUCLEOTIDE SEQUENCE [LARGE SCALE GENOMIC DNA]</scope>
    <source>
        <strain evidence="2 3">MC02</strain>
    </source>
</reference>